<dbReference type="AlphaFoldDB" id="A0A8J5KFI7"/>
<evidence type="ECO:0000313" key="4">
    <source>
        <dbReference type="Proteomes" id="UP000734854"/>
    </source>
</evidence>
<gene>
    <name evidence="3" type="ORF">ZIOFF_062953</name>
</gene>
<feature type="compositionally biased region" description="Basic and acidic residues" evidence="1">
    <location>
        <begin position="131"/>
        <end position="140"/>
    </location>
</feature>
<proteinExistence type="predicted"/>
<comment type="caution">
    <text evidence="3">The sequence shown here is derived from an EMBL/GenBank/DDBJ whole genome shotgun (WGS) entry which is preliminary data.</text>
</comment>
<dbReference type="EMBL" id="JACMSC010000017">
    <property type="protein sequence ID" value="KAG6479487.1"/>
    <property type="molecule type" value="Genomic_DNA"/>
</dbReference>
<dbReference type="InterPro" id="IPR029472">
    <property type="entry name" value="Copia-like_N"/>
</dbReference>
<name>A0A8J5KFI7_ZINOF</name>
<evidence type="ECO:0000313" key="3">
    <source>
        <dbReference type="EMBL" id="KAG6479487.1"/>
    </source>
</evidence>
<feature type="region of interest" description="Disordered" evidence="1">
    <location>
        <begin position="119"/>
        <end position="140"/>
    </location>
</feature>
<protein>
    <recommendedName>
        <fullName evidence="2">Retrotransposon Copia-like N-terminal domain-containing protein</fullName>
    </recommendedName>
</protein>
<sequence length="140" mass="15514">MSSGMSDGAKGAITPNIFPTNIAGFESSSIQLTIHKLNGKNYLEWAQSIKLVIDKKGHLGYLMGEVAAPDKDDPKWKSWKSENSMHEYHKRMESDRVYVFLAGLNRELDEVRGRILGRNPLPSSSEVFAEGGKKAEGKSC</sequence>
<accession>A0A8J5KFI7</accession>
<dbReference type="Proteomes" id="UP000734854">
    <property type="component" value="Unassembled WGS sequence"/>
</dbReference>
<evidence type="ECO:0000259" key="2">
    <source>
        <dbReference type="Pfam" id="PF14244"/>
    </source>
</evidence>
<evidence type="ECO:0000256" key="1">
    <source>
        <dbReference type="SAM" id="MobiDB-lite"/>
    </source>
</evidence>
<reference evidence="3 4" key="1">
    <citation type="submission" date="2020-08" db="EMBL/GenBank/DDBJ databases">
        <title>Plant Genome Project.</title>
        <authorList>
            <person name="Zhang R.-G."/>
        </authorList>
    </citation>
    <scope>NUCLEOTIDE SEQUENCE [LARGE SCALE GENOMIC DNA]</scope>
    <source>
        <tissue evidence="3">Rhizome</tissue>
    </source>
</reference>
<organism evidence="3 4">
    <name type="scientific">Zingiber officinale</name>
    <name type="common">Ginger</name>
    <name type="synonym">Amomum zingiber</name>
    <dbReference type="NCBI Taxonomy" id="94328"/>
    <lineage>
        <taxon>Eukaryota</taxon>
        <taxon>Viridiplantae</taxon>
        <taxon>Streptophyta</taxon>
        <taxon>Embryophyta</taxon>
        <taxon>Tracheophyta</taxon>
        <taxon>Spermatophyta</taxon>
        <taxon>Magnoliopsida</taxon>
        <taxon>Liliopsida</taxon>
        <taxon>Zingiberales</taxon>
        <taxon>Zingiberaceae</taxon>
        <taxon>Zingiber</taxon>
    </lineage>
</organism>
<dbReference type="Pfam" id="PF14244">
    <property type="entry name" value="Retrotran_gag_3"/>
    <property type="match status" value="1"/>
</dbReference>
<feature type="domain" description="Retrotransposon Copia-like N-terminal" evidence="2">
    <location>
        <begin position="25"/>
        <end position="70"/>
    </location>
</feature>
<keyword evidence="4" id="KW-1185">Reference proteome</keyword>